<evidence type="ECO:0000256" key="5">
    <source>
        <dbReference type="ARBA" id="ARBA00023204"/>
    </source>
</evidence>
<protein>
    <recommendedName>
        <fullName evidence="8">ERCC1-like central domain-containing protein</fullName>
    </recommendedName>
</protein>
<comment type="caution">
    <text evidence="9">The sequence shown here is derived from an EMBL/GenBank/DDBJ whole genome shotgun (WGS) entry which is preliminary data.</text>
</comment>
<dbReference type="PANTHER" id="PTHR12749:SF0">
    <property type="entry name" value="DNA EXCISION REPAIR PROTEIN ERCC-1"/>
    <property type="match status" value="1"/>
</dbReference>
<dbReference type="Pfam" id="PF03834">
    <property type="entry name" value="Rad10"/>
    <property type="match status" value="1"/>
</dbReference>
<evidence type="ECO:0000256" key="6">
    <source>
        <dbReference type="ARBA" id="ARBA00023242"/>
    </source>
</evidence>
<feature type="compositionally biased region" description="Low complexity" evidence="7">
    <location>
        <begin position="28"/>
        <end position="44"/>
    </location>
</feature>
<dbReference type="SUPFAM" id="SSF52980">
    <property type="entry name" value="Restriction endonuclease-like"/>
    <property type="match status" value="1"/>
</dbReference>
<feature type="domain" description="ERCC1-like central" evidence="8">
    <location>
        <begin position="109"/>
        <end position="150"/>
    </location>
</feature>
<dbReference type="EMBL" id="JBJKTR010000003">
    <property type="protein sequence ID" value="KAL3374894.1"/>
    <property type="molecule type" value="Genomic_DNA"/>
</dbReference>
<evidence type="ECO:0000256" key="3">
    <source>
        <dbReference type="ARBA" id="ARBA00022763"/>
    </source>
</evidence>
<keyword evidence="6" id="KW-0539">Nucleus</keyword>
<dbReference type="AlphaFoldDB" id="A0ABD2V3B5"/>
<feature type="compositionally biased region" description="Pro residues" evidence="7">
    <location>
        <begin position="63"/>
        <end position="73"/>
    </location>
</feature>
<dbReference type="GO" id="GO:0005634">
    <property type="term" value="C:nucleus"/>
    <property type="evidence" value="ECO:0007669"/>
    <property type="project" value="UniProtKB-SubCell"/>
</dbReference>
<comment type="subcellular location">
    <subcellularLocation>
        <location evidence="1">Nucleus</location>
    </subcellularLocation>
</comment>
<evidence type="ECO:0000313" key="9">
    <source>
        <dbReference type="EMBL" id="KAL3374895.1"/>
    </source>
</evidence>
<dbReference type="InterPro" id="IPR011335">
    <property type="entry name" value="Restrct_endonuc-II-like"/>
</dbReference>
<name>A0ABD2V3B5_9SOLN</name>
<accession>A0ABD2V3B5</accession>
<reference evidence="9 10" key="1">
    <citation type="submission" date="2024-05" db="EMBL/GenBank/DDBJ databases">
        <title>De novo assembly of an allotetraploid wild potato.</title>
        <authorList>
            <person name="Hosaka A.J."/>
        </authorList>
    </citation>
    <scope>NUCLEOTIDE SEQUENCE [LARGE SCALE GENOMIC DNA]</scope>
    <source>
        <tissue evidence="9">Young leaves</tissue>
    </source>
</reference>
<keyword evidence="10" id="KW-1185">Reference proteome</keyword>
<evidence type="ECO:0000256" key="2">
    <source>
        <dbReference type="ARBA" id="ARBA00008283"/>
    </source>
</evidence>
<gene>
    <name evidence="9" type="ORF">AABB24_006403</name>
</gene>
<feature type="compositionally biased region" description="Low complexity" evidence="7">
    <location>
        <begin position="88"/>
        <end position="103"/>
    </location>
</feature>
<evidence type="ECO:0000313" key="10">
    <source>
        <dbReference type="Proteomes" id="UP001627284"/>
    </source>
</evidence>
<dbReference type="PANTHER" id="PTHR12749">
    <property type="entry name" value="EXCISION REPAIR CROSS-COMPLEMENTING 1 ERCC1"/>
    <property type="match status" value="1"/>
</dbReference>
<dbReference type="GO" id="GO:0003677">
    <property type="term" value="F:DNA binding"/>
    <property type="evidence" value="ECO:0007669"/>
    <property type="project" value="UniProtKB-KW"/>
</dbReference>
<dbReference type="GO" id="GO:0006310">
    <property type="term" value="P:DNA recombination"/>
    <property type="evidence" value="ECO:0007669"/>
    <property type="project" value="UniProtKB-ARBA"/>
</dbReference>
<keyword evidence="3" id="KW-0227">DNA damage</keyword>
<feature type="region of interest" description="Disordered" evidence="7">
    <location>
        <begin position="1"/>
        <end position="44"/>
    </location>
</feature>
<evidence type="ECO:0000259" key="8">
    <source>
        <dbReference type="Pfam" id="PF03834"/>
    </source>
</evidence>
<keyword evidence="5" id="KW-0234">DNA repair</keyword>
<dbReference type="EMBL" id="JBJKTR010000003">
    <property type="protein sequence ID" value="KAL3374895.1"/>
    <property type="molecule type" value="Genomic_DNA"/>
</dbReference>
<organism evidence="9 10">
    <name type="scientific">Solanum stoloniferum</name>
    <dbReference type="NCBI Taxonomy" id="62892"/>
    <lineage>
        <taxon>Eukaryota</taxon>
        <taxon>Viridiplantae</taxon>
        <taxon>Streptophyta</taxon>
        <taxon>Embryophyta</taxon>
        <taxon>Tracheophyta</taxon>
        <taxon>Spermatophyta</taxon>
        <taxon>Magnoliopsida</taxon>
        <taxon>eudicotyledons</taxon>
        <taxon>Gunneridae</taxon>
        <taxon>Pentapetalae</taxon>
        <taxon>asterids</taxon>
        <taxon>lamiids</taxon>
        <taxon>Solanales</taxon>
        <taxon>Solanaceae</taxon>
        <taxon>Solanoideae</taxon>
        <taxon>Solaneae</taxon>
        <taxon>Solanum</taxon>
    </lineage>
</organism>
<dbReference type="InterPro" id="IPR004579">
    <property type="entry name" value="ERCC1/RAD10/SWI10"/>
</dbReference>
<dbReference type="Proteomes" id="UP001627284">
    <property type="component" value="Unassembled WGS sequence"/>
</dbReference>
<dbReference type="Gene3D" id="3.40.50.10130">
    <property type="match status" value="1"/>
</dbReference>
<keyword evidence="4" id="KW-0238">DNA-binding</keyword>
<evidence type="ECO:0000256" key="7">
    <source>
        <dbReference type="SAM" id="MobiDB-lite"/>
    </source>
</evidence>
<proteinExistence type="inferred from homology"/>
<sequence>MGDAEREGGEKKKSFVIKIPSYEEVMESSSQSKTTSSSSSSFFNPTPSFSQAFKFVKNSEFYSPPPPPPPNPQPSSSSQADTPRPVNSSDVTVSSSSSTPSSSANRNAILVSNRQKGNPLLKHIRNVRWTFADIVCDYLLGPNTCALYLRFEGLPISVHLAHNLLEESYSF</sequence>
<feature type="region of interest" description="Disordered" evidence="7">
    <location>
        <begin position="58"/>
        <end position="107"/>
    </location>
</feature>
<comment type="similarity">
    <text evidence="2">Belongs to the ERCC1/RAD10/SWI10 family.</text>
</comment>
<dbReference type="InterPro" id="IPR047260">
    <property type="entry name" value="ERCC1-like_central_dom"/>
</dbReference>
<evidence type="ECO:0000256" key="1">
    <source>
        <dbReference type="ARBA" id="ARBA00004123"/>
    </source>
</evidence>
<feature type="compositionally biased region" description="Basic and acidic residues" evidence="7">
    <location>
        <begin position="1"/>
        <end position="13"/>
    </location>
</feature>
<evidence type="ECO:0000256" key="4">
    <source>
        <dbReference type="ARBA" id="ARBA00023125"/>
    </source>
</evidence>
<dbReference type="GO" id="GO:0006302">
    <property type="term" value="P:double-strand break repair"/>
    <property type="evidence" value="ECO:0007669"/>
    <property type="project" value="UniProtKB-ARBA"/>
</dbReference>